<gene>
    <name evidence="2" type="ORF">RhiirC2_799918</name>
</gene>
<dbReference type="EMBL" id="LLXL01005562">
    <property type="protein sequence ID" value="PKK56476.1"/>
    <property type="molecule type" value="Genomic_DNA"/>
</dbReference>
<feature type="transmembrane region" description="Helical" evidence="1">
    <location>
        <begin position="12"/>
        <end position="31"/>
    </location>
</feature>
<keyword evidence="1" id="KW-0472">Membrane</keyword>
<reference evidence="2 3" key="2">
    <citation type="submission" date="2017-10" db="EMBL/GenBank/DDBJ databases">
        <title>Extensive intraspecific genome diversity in a model arbuscular mycorrhizal fungus.</title>
        <authorList>
            <person name="Chen E.C.H."/>
            <person name="Morin E."/>
            <person name="Baudet D."/>
            <person name="Noel J."/>
            <person name="Ndikumana S."/>
            <person name="Charron P."/>
            <person name="St-Onge C."/>
            <person name="Giorgi J."/>
            <person name="Grigoriev I.V."/>
            <person name="Roux C."/>
            <person name="Martin F.M."/>
            <person name="Corradi N."/>
        </authorList>
    </citation>
    <scope>NUCLEOTIDE SEQUENCE [LARGE SCALE GENOMIC DNA]</scope>
    <source>
        <strain evidence="2 3">C2</strain>
    </source>
</reference>
<protein>
    <submittedName>
        <fullName evidence="2">Uncharacterized protein</fullName>
    </submittedName>
</protein>
<name>A0A2N1M4A5_9GLOM</name>
<dbReference type="AlphaFoldDB" id="A0A2N1M4A5"/>
<evidence type="ECO:0000313" key="3">
    <source>
        <dbReference type="Proteomes" id="UP000233469"/>
    </source>
</evidence>
<accession>A0A2N1M4A5</accession>
<keyword evidence="1" id="KW-1133">Transmembrane helix</keyword>
<evidence type="ECO:0000256" key="1">
    <source>
        <dbReference type="SAM" id="Phobius"/>
    </source>
</evidence>
<dbReference type="Proteomes" id="UP000233469">
    <property type="component" value="Unassembled WGS sequence"/>
</dbReference>
<organism evidence="2 3">
    <name type="scientific">Rhizophagus irregularis</name>
    <dbReference type="NCBI Taxonomy" id="588596"/>
    <lineage>
        <taxon>Eukaryota</taxon>
        <taxon>Fungi</taxon>
        <taxon>Fungi incertae sedis</taxon>
        <taxon>Mucoromycota</taxon>
        <taxon>Glomeromycotina</taxon>
        <taxon>Glomeromycetes</taxon>
        <taxon>Glomerales</taxon>
        <taxon>Glomeraceae</taxon>
        <taxon>Rhizophagus</taxon>
    </lineage>
</organism>
<keyword evidence="1" id="KW-0812">Transmembrane</keyword>
<sequence>MDCHKCIGNEKYSVILNIKDIINFSLFIVIFRVKKAILISKNDDIKYISTLIIN</sequence>
<comment type="caution">
    <text evidence="2">The sequence shown here is derived from an EMBL/GenBank/DDBJ whole genome shotgun (WGS) entry which is preliminary data.</text>
</comment>
<proteinExistence type="predicted"/>
<reference evidence="2 3" key="1">
    <citation type="submission" date="2016-04" db="EMBL/GenBank/DDBJ databases">
        <title>Genome analyses suggest a sexual origin of heterokaryosis in a supposedly ancient asexual fungus.</title>
        <authorList>
            <person name="Ropars J."/>
            <person name="Sedzielewska K."/>
            <person name="Noel J."/>
            <person name="Charron P."/>
            <person name="Farinelli L."/>
            <person name="Marton T."/>
            <person name="Kruger M."/>
            <person name="Pelin A."/>
            <person name="Brachmann A."/>
            <person name="Corradi N."/>
        </authorList>
    </citation>
    <scope>NUCLEOTIDE SEQUENCE [LARGE SCALE GENOMIC DNA]</scope>
    <source>
        <strain evidence="2 3">C2</strain>
    </source>
</reference>
<evidence type="ECO:0000313" key="2">
    <source>
        <dbReference type="EMBL" id="PKK56476.1"/>
    </source>
</evidence>